<dbReference type="SUPFAM" id="SSF50494">
    <property type="entry name" value="Trypsin-like serine proteases"/>
    <property type="match status" value="1"/>
</dbReference>
<dbReference type="PANTHER" id="PTHR43343">
    <property type="entry name" value="PEPTIDASE S12"/>
    <property type="match status" value="1"/>
</dbReference>
<keyword evidence="2" id="KW-0378">Hydrolase</keyword>
<keyword evidence="1 3" id="KW-0645">Protease</keyword>
<dbReference type="InterPro" id="IPR009003">
    <property type="entry name" value="Peptidase_S1_PA"/>
</dbReference>
<reference evidence="3" key="2">
    <citation type="journal article" date="2014" name="ISME J.">
        <title>Microbial stratification in low pH oxic and suboxic macroscopic growths along an acid mine drainage.</title>
        <authorList>
            <person name="Mendez-Garcia C."/>
            <person name="Mesa V."/>
            <person name="Sprenger R.R."/>
            <person name="Richter M."/>
            <person name="Diez M.S."/>
            <person name="Solano J."/>
            <person name="Bargiela R."/>
            <person name="Golyshina O.V."/>
            <person name="Manteca A."/>
            <person name="Ramos J.L."/>
            <person name="Gallego J.R."/>
            <person name="Llorente I."/>
            <person name="Martins Dos Santos V.A."/>
            <person name="Jensen O.N."/>
            <person name="Pelaez A.I."/>
            <person name="Sanchez J."/>
            <person name="Ferrer M."/>
        </authorList>
    </citation>
    <scope>NUCLEOTIDE SEQUENCE</scope>
</reference>
<dbReference type="GO" id="GO:0004252">
    <property type="term" value="F:serine-type endopeptidase activity"/>
    <property type="evidence" value="ECO:0007669"/>
    <property type="project" value="InterPro"/>
</dbReference>
<dbReference type="SUPFAM" id="SSF48452">
    <property type="entry name" value="TPR-like"/>
    <property type="match status" value="1"/>
</dbReference>
<dbReference type="InterPro" id="IPR011990">
    <property type="entry name" value="TPR-like_helical_dom_sf"/>
</dbReference>
<dbReference type="InterPro" id="IPR019734">
    <property type="entry name" value="TPR_rpt"/>
</dbReference>
<dbReference type="Gene3D" id="2.40.10.120">
    <property type="match status" value="1"/>
</dbReference>
<evidence type="ECO:0000256" key="1">
    <source>
        <dbReference type="ARBA" id="ARBA00022670"/>
    </source>
</evidence>
<evidence type="ECO:0000313" key="3">
    <source>
        <dbReference type="EMBL" id="EQD50942.1"/>
    </source>
</evidence>
<proteinExistence type="predicted"/>
<evidence type="ECO:0000256" key="2">
    <source>
        <dbReference type="ARBA" id="ARBA00022801"/>
    </source>
</evidence>
<dbReference type="PRINTS" id="PR00834">
    <property type="entry name" value="PROTEASES2C"/>
</dbReference>
<name>T1A204_9ZZZZ</name>
<dbReference type="PANTHER" id="PTHR43343:SF3">
    <property type="entry name" value="PROTEASE DO-LIKE 8, CHLOROPLASTIC"/>
    <property type="match status" value="1"/>
</dbReference>
<dbReference type="Gene3D" id="1.25.40.10">
    <property type="entry name" value="Tetratricopeptide repeat domain"/>
    <property type="match status" value="1"/>
</dbReference>
<dbReference type="Pfam" id="PF13365">
    <property type="entry name" value="Trypsin_2"/>
    <property type="match status" value="1"/>
</dbReference>
<gene>
    <name evidence="3" type="ORF">B1A_13278</name>
</gene>
<comment type="caution">
    <text evidence="3">The sequence shown here is derived from an EMBL/GenBank/DDBJ whole genome shotgun (WGS) entry which is preliminary data.</text>
</comment>
<reference evidence="3" key="1">
    <citation type="submission" date="2013-08" db="EMBL/GenBank/DDBJ databases">
        <authorList>
            <person name="Mendez C."/>
            <person name="Richter M."/>
            <person name="Ferrer M."/>
            <person name="Sanchez J."/>
        </authorList>
    </citation>
    <scope>NUCLEOTIDE SEQUENCE</scope>
</reference>
<protein>
    <submittedName>
        <fullName evidence="3">Serine protease protein</fullName>
    </submittedName>
</protein>
<sequence length="278" mass="29419">MPLVFALPAWAETASQVFKQDAPSVVVVMTYNAAGKATELGSGVKLPDGSVATNCHVLKDGTRYRVRYQGKNYRATLDKSDWNRDVCSLDVPGLPAPPAVLGSTKTLQVGDAVYAIGTPEGLRHTLSEGIVSSLRAVGDGSYIQTTAAISPGSSGGGLFDDHGRLLGLTSFFITKGQQLNFALPVEWIEALPKHSTARVVSRTSEVDWLNQAAALEGSKDWSGLRVLAEGWTKAQPESAIAWVALGEADQGVDLYAQAIAANRQALKINPQDEASGPT</sequence>
<dbReference type="GO" id="GO:0006508">
    <property type="term" value="P:proteolysis"/>
    <property type="evidence" value="ECO:0007669"/>
    <property type="project" value="UniProtKB-KW"/>
</dbReference>
<dbReference type="InterPro" id="IPR051201">
    <property type="entry name" value="Chloro_Bact_Ser_Proteases"/>
</dbReference>
<dbReference type="PROSITE" id="PS50005">
    <property type="entry name" value="TPR"/>
    <property type="match status" value="1"/>
</dbReference>
<dbReference type="EMBL" id="AUZX01009709">
    <property type="protein sequence ID" value="EQD50942.1"/>
    <property type="molecule type" value="Genomic_DNA"/>
</dbReference>
<organism evidence="3">
    <name type="scientific">mine drainage metagenome</name>
    <dbReference type="NCBI Taxonomy" id="410659"/>
    <lineage>
        <taxon>unclassified sequences</taxon>
        <taxon>metagenomes</taxon>
        <taxon>ecological metagenomes</taxon>
    </lineage>
</organism>
<dbReference type="AlphaFoldDB" id="T1A204"/>
<dbReference type="InterPro" id="IPR001940">
    <property type="entry name" value="Peptidase_S1C"/>
</dbReference>
<accession>T1A204</accession>